<dbReference type="EMBL" id="UGYW01000002">
    <property type="protein sequence ID" value="SUJ28277.1"/>
    <property type="molecule type" value="Genomic_DNA"/>
</dbReference>
<evidence type="ECO:0000313" key="1">
    <source>
        <dbReference type="EMBL" id="SUJ28277.1"/>
    </source>
</evidence>
<gene>
    <name evidence="1" type="ORF">NCTC11388_04265</name>
</gene>
<dbReference type="RefSeq" id="WP_115171554.1">
    <property type="nucleotide sequence ID" value="NZ_UGYW01000002.1"/>
</dbReference>
<organism evidence="1 2">
    <name type="scientific">Sphingobacterium spiritivorum</name>
    <name type="common">Flavobacterium spiritivorum</name>
    <dbReference type="NCBI Taxonomy" id="258"/>
    <lineage>
        <taxon>Bacteria</taxon>
        <taxon>Pseudomonadati</taxon>
        <taxon>Bacteroidota</taxon>
        <taxon>Sphingobacteriia</taxon>
        <taxon>Sphingobacteriales</taxon>
        <taxon>Sphingobacteriaceae</taxon>
        <taxon>Sphingobacterium</taxon>
    </lineage>
</organism>
<sequence length="108" mass="12105">MKGFTISVNDKEEISGALAEGTTGVIISSKDGKLSVLLDSLDKTGMVSYIWYSSDLAVGDKLKITYQDIKHEIMPESILDYKNQEDLDRIALERYFQLQEELKGEGLI</sequence>
<proteinExistence type="predicted"/>
<accession>A0A380CUT5</accession>
<dbReference type="AlphaFoldDB" id="A0A380CUT5"/>
<evidence type="ECO:0000313" key="2">
    <source>
        <dbReference type="Proteomes" id="UP000254893"/>
    </source>
</evidence>
<dbReference type="Proteomes" id="UP000254893">
    <property type="component" value="Unassembled WGS sequence"/>
</dbReference>
<protein>
    <submittedName>
        <fullName evidence="1">Uncharacterized protein</fullName>
    </submittedName>
</protein>
<reference evidence="1 2" key="1">
    <citation type="submission" date="2018-06" db="EMBL/GenBank/DDBJ databases">
        <authorList>
            <consortium name="Pathogen Informatics"/>
            <person name="Doyle S."/>
        </authorList>
    </citation>
    <scope>NUCLEOTIDE SEQUENCE [LARGE SCALE GENOMIC DNA]</scope>
    <source>
        <strain evidence="1 2">NCTC11388</strain>
    </source>
</reference>
<name>A0A380CUT5_SPHSI</name>